<keyword evidence="3" id="KW-1185">Reference proteome</keyword>
<protein>
    <submittedName>
        <fullName evidence="2">Uncharacterized protein</fullName>
    </submittedName>
</protein>
<sequence>MSTSNNSGTDASLPEDVPSTPVALESETPTISNTHPVDDNAETTSTSIIQDIEALKVSTEPPSESSTALHDEPTITPTALEPGDTTTMPETPPIRWRYVRVFPKVIPDEDTTPGPDLEDMETFTLSTTYSIDPATGEVTSSTTGWEREEKILDDTVYRPEDLELESELPGTLPRDPAPGFPDGWTVSPVTVNLCHPERRGVPHAEKYDIAMQQRSSYANEHTPVIYFTWIWKKAPMMMETCLWSLVMVWQQQREGSPDMKLLHGNLRDTNYRWQLYCEKTPLRDLPNEGEIEILQYAYKGRKVFHEKEDREILLEWAKHIPLNEVKKD</sequence>
<gene>
    <name evidence="2" type="ORF">ASPCADRAFT_2133</name>
</gene>
<feature type="compositionally biased region" description="Polar residues" evidence="1">
    <location>
        <begin position="1"/>
        <end position="10"/>
    </location>
</feature>
<dbReference type="VEuPathDB" id="FungiDB:ASPCADRAFT_2133"/>
<feature type="region of interest" description="Disordered" evidence="1">
    <location>
        <begin position="1"/>
        <end position="91"/>
    </location>
</feature>
<evidence type="ECO:0000313" key="3">
    <source>
        <dbReference type="Proteomes" id="UP000188318"/>
    </source>
</evidence>
<dbReference type="Proteomes" id="UP000188318">
    <property type="component" value="Unassembled WGS sequence"/>
</dbReference>
<dbReference type="EMBL" id="KV907495">
    <property type="protein sequence ID" value="OOF98699.1"/>
    <property type="molecule type" value="Genomic_DNA"/>
</dbReference>
<organism evidence="2 3">
    <name type="scientific">Aspergillus carbonarius (strain ITEM 5010)</name>
    <dbReference type="NCBI Taxonomy" id="602072"/>
    <lineage>
        <taxon>Eukaryota</taxon>
        <taxon>Fungi</taxon>
        <taxon>Dikarya</taxon>
        <taxon>Ascomycota</taxon>
        <taxon>Pezizomycotina</taxon>
        <taxon>Eurotiomycetes</taxon>
        <taxon>Eurotiomycetidae</taxon>
        <taxon>Eurotiales</taxon>
        <taxon>Aspergillaceae</taxon>
        <taxon>Aspergillus</taxon>
        <taxon>Aspergillus subgen. Circumdati</taxon>
    </lineage>
</organism>
<reference evidence="3" key="1">
    <citation type="journal article" date="2017" name="Genome Biol.">
        <title>Comparative genomics reveals high biological diversity and specific adaptations in the industrially and medically important fungal genus Aspergillus.</title>
        <authorList>
            <person name="de Vries R.P."/>
            <person name="Riley R."/>
            <person name="Wiebenga A."/>
            <person name="Aguilar-Osorio G."/>
            <person name="Amillis S."/>
            <person name="Uchima C.A."/>
            <person name="Anderluh G."/>
            <person name="Asadollahi M."/>
            <person name="Askin M."/>
            <person name="Barry K."/>
            <person name="Battaglia E."/>
            <person name="Bayram O."/>
            <person name="Benocci T."/>
            <person name="Braus-Stromeyer S.A."/>
            <person name="Caldana C."/>
            <person name="Canovas D."/>
            <person name="Cerqueira G.C."/>
            <person name="Chen F."/>
            <person name="Chen W."/>
            <person name="Choi C."/>
            <person name="Clum A."/>
            <person name="Dos Santos R.A."/>
            <person name="Damasio A.R."/>
            <person name="Diallinas G."/>
            <person name="Emri T."/>
            <person name="Fekete E."/>
            <person name="Flipphi M."/>
            <person name="Freyberg S."/>
            <person name="Gallo A."/>
            <person name="Gournas C."/>
            <person name="Habgood R."/>
            <person name="Hainaut M."/>
            <person name="Harispe M.L."/>
            <person name="Henrissat B."/>
            <person name="Hilden K.S."/>
            <person name="Hope R."/>
            <person name="Hossain A."/>
            <person name="Karabika E."/>
            <person name="Karaffa L."/>
            <person name="Karanyi Z."/>
            <person name="Krasevec N."/>
            <person name="Kuo A."/>
            <person name="Kusch H."/>
            <person name="LaButti K."/>
            <person name="Lagendijk E.L."/>
            <person name="Lapidus A."/>
            <person name="Levasseur A."/>
            <person name="Lindquist E."/>
            <person name="Lipzen A."/>
            <person name="Logrieco A.F."/>
            <person name="MacCabe A."/>
            <person name="Maekelae M.R."/>
            <person name="Malavazi I."/>
            <person name="Melin P."/>
            <person name="Meyer V."/>
            <person name="Mielnichuk N."/>
            <person name="Miskei M."/>
            <person name="Molnar A.P."/>
            <person name="Mule G."/>
            <person name="Ngan C.Y."/>
            <person name="Orejas M."/>
            <person name="Orosz E."/>
            <person name="Ouedraogo J.P."/>
            <person name="Overkamp K.M."/>
            <person name="Park H.-S."/>
            <person name="Perrone G."/>
            <person name="Piumi F."/>
            <person name="Punt P.J."/>
            <person name="Ram A.F."/>
            <person name="Ramon A."/>
            <person name="Rauscher S."/>
            <person name="Record E."/>
            <person name="Riano-Pachon D.M."/>
            <person name="Robert V."/>
            <person name="Roehrig J."/>
            <person name="Ruller R."/>
            <person name="Salamov A."/>
            <person name="Salih N.S."/>
            <person name="Samson R.A."/>
            <person name="Sandor E."/>
            <person name="Sanguinetti M."/>
            <person name="Schuetze T."/>
            <person name="Sepcic K."/>
            <person name="Shelest E."/>
            <person name="Sherlock G."/>
            <person name="Sophianopoulou V."/>
            <person name="Squina F.M."/>
            <person name="Sun H."/>
            <person name="Susca A."/>
            <person name="Todd R.B."/>
            <person name="Tsang A."/>
            <person name="Unkles S.E."/>
            <person name="van de Wiele N."/>
            <person name="van Rossen-Uffink D."/>
            <person name="Oliveira J.V."/>
            <person name="Vesth T.C."/>
            <person name="Visser J."/>
            <person name="Yu J.-H."/>
            <person name="Zhou M."/>
            <person name="Andersen M.R."/>
            <person name="Archer D.B."/>
            <person name="Baker S.E."/>
            <person name="Benoit I."/>
            <person name="Brakhage A.A."/>
            <person name="Braus G.H."/>
            <person name="Fischer R."/>
            <person name="Frisvad J.C."/>
            <person name="Goldman G.H."/>
            <person name="Houbraken J."/>
            <person name="Oakley B."/>
            <person name="Pocsi I."/>
            <person name="Scazzocchio C."/>
            <person name="Seiboth B."/>
            <person name="vanKuyk P.A."/>
            <person name="Wortman J."/>
            <person name="Dyer P.S."/>
            <person name="Grigoriev I.V."/>
        </authorList>
    </citation>
    <scope>NUCLEOTIDE SEQUENCE [LARGE SCALE GENOMIC DNA]</scope>
    <source>
        <strain evidence="3">ITEM 5010</strain>
    </source>
</reference>
<evidence type="ECO:0000256" key="1">
    <source>
        <dbReference type="SAM" id="MobiDB-lite"/>
    </source>
</evidence>
<evidence type="ECO:0000313" key="2">
    <source>
        <dbReference type="EMBL" id="OOF98699.1"/>
    </source>
</evidence>
<proteinExistence type="predicted"/>
<dbReference type="AlphaFoldDB" id="A0A1R3RW37"/>
<accession>A0A1R3RW37</accession>
<name>A0A1R3RW37_ASPC5</name>